<organism evidence="2 3">
    <name type="scientific">Streptohalobacillus salinus</name>
    <dbReference type="NCBI Taxonomy" id="621096"/>
    <lineage>
        <taxon>Bacteria</taxon>
        <taxon>Bacillati</taxon>
        <taxon>Bacillota</taxon>
        <taxon>Bacilli</taxon>
        <taxon>Bacillales</taxon>
        <taxon>Bacillaceae</taxon>
        <taxon>Streptohalobacillus</taxon>
    </lineage>
</organism>
<sequence>MFLKAIYIIMGSISLVLGVIGMVLPVLPTTPFLLLTAYFYVRSSQRLHRWLLNHRIFGAYIRNYIKYRAIPKRTKQLAIVLLWVSMTLTLLIVPLVAVRVMLIIIASIVTFYIFNLRTLTATVIEQRNSGDRE</sequence>
<dbReference type="InterPro" id="IPR007401">
    <property type="entry name" value="DUF454"/>
</dbReference>
<dbReference type="RefSeq" id="WP_110251080.1">
    <property type="nucleotide sequence ID" value="NZ_QJJR01000004.1"/>
</dbReference>
<dbReference type="OrthoDB" id="345900at2"/>
<proteinExistence type="predicted"/>
<keyword evidence="1" id="KW-0472">Membrane</keyword>
<dbReference type="Pfam" id="PF04304">
    <property type="entry name" value="DUF454"/>
    <property type="match status" value="1"/>
</dbReference>
<feature type="transmembrane region" description="Helical" evidence="1">
    <location>
        <begin position="7"/>
        <end position="27"/>
    </location>
</feature>
<keyword evidence="3" id="KW-1185">Reference proteome</keyword>
<dbReference type="PANTHER" id="PTHR35813">
    <property type="entry name" value="INNER MEMBRANE PROTEIN YBAN"/>
    <property type="match status" value="1"/>
</dbReference>
<comment type="caution">
    <text evidence="2">The sequence shown here is derived from an EMBL/GenBank/DDBJ whole genome shotgun (WGS) entry which is preliminary data.</text>
</comment>
<dbReference type="Proteomes" id="UP000247922">
    <property type="component" value="Unassembled WGS sequence"/>
</dbReference>
<gene>
    <name evidence="2" type="ORF">DES38_104219</name>
</gene>
<feature type="transmembrane region" description="Helical" evidence="1">
    <location>
        <begin position="103"/>
        <end position="124"/>
    </location>
</feature>
<dbReference type="PIRSF" id="PIRSF016789">
    <property type="entry name" value="DUF454"/>
    <property type="match status" value="1"/>
</dbReference>
<evidence type="ECO:0000256" key="1">
    <source>
        <dbReference type="SAM" id="Phobius"/>
    </source>
</evidence>
<name>A0A2V3WHJ3_9BACI</name>
<evidence type="ECO:0000313" key="3">
    <source>
        <dbReference type="Proteomes" id="UP000247922"/>
    </source>
</evidence>
<feature type="transmembrane region" description="Helical" evidence="1">
    <location>
        <begin position="77"/>
        <end position="97"/>
    </location>
</feature>
<evidence type="ECO:0000313" key="2">
    <source>
        <dbReference type="EMBL" id="PXW91785.1"/>
    </source>
</evidence>
<keyword evidence="1" id="KW-1133">Transmembrane helix</keyword>
<dbReference type="AlphaFoldDB" id="A0A2V3WHJ3"/>
<reference evidence="2 3" key="1">
    <citation type="submission" date="2018-05" db="EMBL/GenBank/DDBJ databases">
        <title>Genomic Encyclopedia of Type Strains, Phase IV (KMG-IV): sequencing the most valuable type-strain genomes for metagenomic binning, comparative biology and taxonomic classification.</title>
        <authorList>
            <person name="Goeker M."/>
        </authorList>
    </citation>
    <scope>NUCLEOTIDE SEQUENCE [LARGE SCALE GENOMIC DNA]</scope>
    <source>
        <strain evidence="2 3">DSM 22440</strain>
    </source>
</reference>
<protein>
    <recommendedName>
        <fullName evidence="4">DUF454 domain-containing protein</fullName>
    </recommendedName>
</protein>
<dbReference type="PANTHER" id="PTHR35813:SF1">
    <property type="entry name" value="INNER MEMBRANE PROTEIN YBAN"/>
    <property type="match status" value="1"/>
</dbReference>
<accession>A0A2V3WHJ3</accession>
<keyword evidence="1" id="KW-0812">Transmembrane</keyword>
<evidence type="ECO:0008006" key="4">
    <source>
        <dbReference type="Google" id="ProtNLM"/>
    </source>
</evidence>
<dbReference type="EMBL" id="QJJR01000004">
    <property type="protein sequence ID" value="PXW91785.1"/>
    <property type="molecule type" value="Genomic_DNA"/>
</dbReference>
<dbReference type="GO" id="GO:0005886">
    <property type="term" value="C:plasma membrane"/>
    <property type="evidence" value="ECO:0007669"/>
    <property type="project" value="TreeGrafter"/>
</dbReference>